<keyword evidence="3" id="KW-1185">Reference proteome</keyword>
<dbReference type="EMBL" id="JBJJXI010000175">
    <property type="protein sequence ID" value="KAL3384307.1"/>
    <property type="molecule type" value="Genomic_DNA"/>
</dbReference>
<accession>A0ABD2VU54</accession>
<reference evidence="2 3" key="1">
    <citation type="journal article" date="2024" name="bioRxiv">
        <title>A reference genome for Trichogramma kaykai: A tiny desert-dwelling parasitoid wasp with competing sex-ratio distorters.</title>
        <authorList>
            <person name="Culotta J."/>
            <person name="Lindsey A.R."/>
        </authorList>
    </citation>
    <scope>NUCLEOTIDE SEQUENCE [LARGE SCALE GENOMIC DNA]</scope>
    <source>
        <strain evidence="2 3">KSX58</strain>
    </source>
</reference>
<organism evidence="2 3">
    <name type="scientific">Trichogramma kaykai</name>
    <dbReference type="NCBI Taxonomy" id="54128"/>
    <lineage>
        <taxon>Eukaryota</taxon>
        <taxon>Metazoa</taxon>
        <taxon>Ecdysozoa</taxon>
        <taxon>Arthropoda</taxon>
        <taxon>Hexapoda</taxon>
        <taxon>Insecta</taxon>
        <taxon>Pterygota</taxon>
        <taxon>Neoptera</taxon>
        <taxon>Endopterygota</taxon>
        <taxon>Hymenoptera</taxon>
        <taxon>Apocrita</taxon>
        <taxon>Proctotrupomorpha</taxon>
        <taxon>Chalcidoidea</taxon>
        <taxon>Trichogrammatidae</taxon>
        <taxon>Trichogramma</taxon>
    </lineage>
</organism>
<sequence length="144" mass="16992">MKEYERQRRKTNASKKQSEIRTGENKPQASNNRTGERSWRARVVVPVVDIHNRRGLAHDIPRSLRSIRKRVHFNWPRKKSRIASKHIKILCSILQKYNWIVEILCWNRKEASIVKKNLTEKNITNHLSLVETPQNIGDIPKNNP</sequence>
<gene>
    <name evidence="2" type="ORF">TKK_019905</name>
</gene>
<feature type="region of interest" description="Disordered" evidence="1">
    <location>
        <begin position="1"/>
        <end position="36"/>
    </location>
</feature>
<evidence type="ECO:0000313" key="2">
    <source>
        <dbReference type="EMBL" id="KAL3384307.1"/>
    </source>
</evidence>
<name>A0ABD2VU54_9HYME</name>
<evidence type="ECO:0000256" key="1">
    <source>
        <dbReference type="SAM" id="MobiDB-lite"/>
    </source>
</evidence>
<protein>
    <submittedName>
        <fullName evidence="2">Uncharacterized protein</fullName>
    </submittedName>
</protein>
<proteinExistence type="predicted"/>
<dbReference type="Proteomes" id="UP001627154">
    <property type="component" value="Unassembled WGS sequence"/>
</dbReference>
<dbReference type="AlphaFoldDB" id="A0ABD2VU54"/>
<comment type="caution">
    <text evidence="2">The sequence shown here is derived from an EMBL/GenBank/DDBJ whole genome shotgun (WGS) entry which is preliminary data.</text>
</comment>
<evidence type="ECO:0000313" key="3">
    <source>
        <dbReference type="Proteomes" id="UP001627154"/>
    </source>
</evidence>